<feature type="domain" description="BHLH" evidence="6">
    <location>
        <begin position="158"/>
        <end position="208"/>
    </location>
</feature>
<evidence type="ECO:0000259" key="6">
    <source>
        <dbReference type="PROSITE" id="PS50888"/>
    </source>
</evidence>
<dbReference type="GO" id="GO:0046983">
    <property type="term" value="F:protein dimerization activity"/>
    <property type="evidence" value="ECO:0007669"/>
    <property type="project" value="InterPro"/>
</dbReference>
<keyword evidence="4" id="KW-0539">Nucleus</keyword>
<evidence type="ECO:0000256" key="5">
    <source>
        <dbReference type="SAM" id="MobiDB-lite"/>
    </source>
</evidence>
<dbReference type="PANTHER" id="PTHR12565">
    <property type="entry name" value="STEROL REGULATORY ELEMENT-BINDING PROTEIN"/>
    <property type="match status" value="1"/>
</dbReference>
<name>A0AAD7LEN6_QUISA</name>
<comment type="subcellular location">
    <subcellularLocation>
        <location evidence="1">Nucleus</location>
    </subcellularLocation>
</comment>
<sequence>MDPPLINESSFSAANPSAYSLAEIWPFSGESGCGGLGLRMGNLGQKLSGFAENLVNRDGSAEESTVTEQSGGGGSRRKSKVVSSEDESPKMVSTSSANDLNDSNSNRMKLAGSMDENTGLKAEVEASSTSGNKSAEQSTDPSEPPKQDYIHVRARRGQATDSHSLAERVRRERISERMKILQDLVPGCNKVIGKALVLDEIINYIQSLQRQVELLSMKIEAVNSRLDINPTTEGFTSKDNDSNSNRMKLAGSMDENTGLKAEVEASSTSGNKSAEQSTNPSEPPKQDYIHVRARRGQATDSHSLAERVRRERISERMKILQDLVPGCNKVIGKALVLDEIINYIQSLQRQVELLSMKIEAVNSRLDINPTTEGFTSKDLGSQ</sequence>
<comment type="caution">
    <text evidence="7">The sequence shown here is derived from an EMBL/GenBank/DDBJ whole genome shotgun (WGS) entry which is preliminary data.</text>
</comment>
<dbReference type="InterPro" id="IPR024097">
    <property type="entry name" value="bHLH_ZIP_TF"/>
</dbReference>
<dbReference type="InterPro" id="IPR011598">
    <property type="entry name" value="bHLH_dom"/>
</dbReference>
<evidence type="ECO:0000256" key="4">
    <source>
        <dbReference type="ARBA" id="ARBA00023242"/>
    </source>
</evidence>
<feature type="region of interest" description="Disordered" evidence="5">
    <location>
        <begin position="56"/>
        <end position="111"/>
    </location>
</feature>
<feature type="compositionally biased region" description="Polar residues" evidence="5">
    <location>
        <begin position="265"/>
        <end position="280"/>
    </location>
</feature>
<dbReference type="Gene3D" id="4.10.280.10">
    <property type="entry name" value="Helix-loop-helix DNA-binding domain"/>
    <property type="match status" value="2"/>
</dbReference>
<gene>
    <name evidence="7" type="ORF">O6P43_022776</name>
</gene>
<dbReference type="InterPro" id="IPR036638">
    <property type="entry name" value="HLH_DNA-bd_sf"/>
</dbReference>
<dbReference type="CDD" id="cd18919">
    <property type="entry name" value="bHLH_AtBPE_like"/>
    <property type="match status" value="2"/>
</dbReference>
<organism evidence="7 8">
    <name type="scientific">Quillaja saponaria</name>
    <name type="common">Soap bark tree</name>
    <dbReference type="NCBI Taxonomy" id="32244"/>
    <lineage>
        <taxon>Eukaryota</taxon>
        <taxon>Viridiplantae</taxon>
        <taxon>Streptophyta</taxon>
        <taxon>Embryophyta</taxon>
        <taxon>Tracheophyta</taxon>
        <taxon>Spermatophyta</taxon>
        <taxon>Magnoliopsida</taxon>
        <taxon>eudicotyledons</taxon>
        <taxon>Gunneridae</taxon>
        <taxon>Pentapetalae</taxon>
        <taxon>rosids</taxon>
        <taxon>fabids</taxon>
        <taxon>Fabales</taxon>
        <taxon>Quillajaceae</taxon>
        <taxon>Quillaja</taxon>
    </lineage>
</organism>
<dbReference type="Proteomes" id="UP001163823">
    <property type="component" value="Chromosome 9"/>
</dbReference>
<dbReference type="Pfam" id="PF00010">
    <property type="entry name" value="HLH"/>
    <property type="match status" value="2"/>
</dbReference>
<evidence type="ECO:0000256" key="1">
    <source>
        <dbReference type="ARBA" id="ARBA00004123"/>
    </source>
</evidence>
<dbReference type="GO" id="GO:0003700">
    <property type="term" value="F:DNA-binding transcription factor activity"/>
    <property type="evidence" value="ECO:0007669"/>
    <property type="project" value="TreeGrafter"/>
</dbReference>
<feature type="compositionally biased region" description="Low complexity" evidence="5">
    <location>
        <begin position="93"/>
        <end position="106"/>
    </location>
</feature>
<evidence type="ECO:0000313" key="7">
    <source>
        <dbReference type="EMBL" id="KAJ7956312.1"/>
    </source>
</evidence>
<dbReference type="EMBL" id="JARAOO010000009">
    <property type="protein sequence ID" value="KAJ7956312.1"/>
    <property type="molecule type" value="Genomic_DNA"/>
</dbReference>
<protein>
    <submittedName>
        <fullName evidence="7">Transcription factor bHLH79</fullName>
    </submittedName>
</protein>
<proteinExistence type="predicted"/>
<feature type="compositionally biased region" description="Polar residues" evidence="5">
    <location>
        <begin position="126"/>
        <end position="141"/>
    </location>
</feature>
<keyword evidence="2" id="KW-0805">Transcription regulation</keyword>
<keyword evidence="8" id="KW-1185">Reference proteome</keyword>
<dbReference type="AlphaFoldDB" id="A0AAD7LEN6"/>
<dbReference type="SUPFAM" id="SSF47459">
    <property type="entry name" value="HLH, helix-loop-helix DNA-binding domain"/>
    <property type="match status" value="2"/>
</dbReference>
<accession>A0AAD7LEN6</accession>
<feature type="domain" description="BHLH" evidence="6">
    <location>
        <begin position="297"/>
        <end position="347"/>
    </location>
</feature>
<reference evidence="7" key="1">
    <citation type="journal article" date="2023" name="Science">
        <title>Elucidation of the pathway for biosynthesis of saponin adjuvants from the soapbark tree.</title>
        <authorList>
            <person name="Reed J."/>
            <person name="Orme A."/>
            <person name="El-Demerdash A."/>
            <person name="Owen C."/>
            <person name="Martin L.B.B."/>
            <person name="Misra R.C."/>
            <person name="Kikuchi S."/>
            <person name="Rejzek M."/>
            <person name="Martin A.C."/>
            <person name="Harkess A."/>
            <person name="Leebens-Mack J."/>
            <person name="Louveau T."/>
            <person name="Stephenson M.J."/>
            <person name="Osbourn A."/>
        </authorList>
    </citation>
    <scope>NUCLEOTIDE SEQUENCE</scope>
    <source>
        <strain evidence="7">S10</strain>
    </source>
</reference>
<evidence type="ECO:0000256" key="3">
    <source>
        <dbReference type="ARBA" id="ARBA00023163"/>
    </source>
</evidence>
<dbReference type="FunFam" id="4.10.280.10:FF:000002">
    <property type="entry name" value="Basic helix-loop-helix transcription factor"/>
    <property type="match status" value="2"/>
</dbReference>
<keyword evidence="3" id="KW-0804">Transcription</keyword>
<feature type="region of interest" description="Disordered" evidence="5">
    <location>
        <begin position="123"/>
        <end position="147"/>
    </location>
</feature>
<dbReference type="PROSITE" id="PS50888">
    <property type="entry name" value="BHLH"/>
    <property type="match status" value="2"/>
</dbReference>
<dbReference type="PANTHER" id="PTHR12565:SF321">
    <property type="entry name" value="TRANSCRIPTION FACTOR BHLH089"/>
    <property type="match status" value="1"/>
</dbReference>
<evidence type="ECO:0000256" key="2">
    <source>
        <dbReference type="ARBA" id="ARBA00023015"/>
    </source>
</evidence>
<dbReference type="GO" id="GO:0005634">
    <property type="term" value="C:nucleus"/>
    <property type="evidence" value="ECO:0007669"/>
    <property type="project" value="UniProtKB-SubCell"/>
</dbReference>
<feature type="region of interest" description="Disordered" evidence="5">
    <location>
        <begin position="229"/>
        <end position="286"/>
    </location>
</feature>
<evidence type="ECO:0000313" key="8">
    <source>
        <dbReference type="Proteomes" id="UP001163823"/>
    </source>
</evidence>
<dbReference type="SMART" id="SM00353">
    <property type="entry name" value="HLH"/>
    <property type="match status" value="2"/>
</dbReference>